<accession>A0AAV9XNW8</accession>
<dbReference type="PANTHER" id="PTHR31002">
    <property type="entry name" value="SERIPAUPERIN"/>
    <property type="match status" value="1"/>
</dbReference>
<evidence type="ECO:0000256" key="1">
    <source>
        <dbReference type="SAM" id="MobiDB-lite"/>
    </source>
</evidence>
<dbReference type="Pfam" id="PF25117">
    <property type="entry name" value="Agd3_C"/>
    <property type="match status" value="1"/>
</dbReference>
<feature type="domain" description="Agd3 CBM87" evidence="3">
    <location>
        <begin position="145"/>
        <end position="365"/>
    </location>
</feature>
<feature type="domain" description="Agd3 deacetylase" evidence="2">
    <location>
        <begin position="379"/>
        <end position="752"/>
    </location>
</feature>
<feature type="domain" description="Agd3 C-terminal" evidence="4">
    <location>
        <begin position="756"/>
        <end position="821"/>
    </location>
</feature>
<gene>
    <name evidence="5" type="ORF">TWF694_000389</name>
</gene>
<dbReference type="InterPro" id="IPR056827">
    <property type="entry name" value="CBM87_Agd3"/>
</dbReference>
<evidence type="ECO:0000313" key="5">
    <source>
        <dbReference type="EMBL" id="KAK6543646.1"/>
    </source>
</evidence>
<reference evidence="5 6" key="1">
    <citation type="submission" date="2019-10" db="EMBL/GenBank/DDBJ databases">
        <authorList>
            <person name="Palmer J.M."/>
        </authorList>
    </citation>
    <scope>NUCLEOTIDE SEQUENCE [LARGE SCALE GENOMIC DNA]</scope>
    <source>
        <strain evidence="5 6">TWF694</strain>
    </source>
</reference>
<evidence type="ECO:0000259" key="3">
    <source>
        <dbReference type="Pfam" id="PF25116"/>
    </source>
</evidence>
<proteinExistence type="predicted"/>
<feature type="compositionally biased region" description="Low complexity" evidence="1">
    <location>
        <begin position="37"/>
        <end position="73"/>
    </location>
</feature>
<dbReference type="Proteomes" id="UP001365542">
    <property type="component" value="Unassembled WGS sequence"/>
</dbReference>
<sequence>MATTLAPTTAKLTSTTAKITTTSASVKATITTVSSTVPASSVKTTSTTGAKTSSSSVKSSSSSSNIIVSTSSTPNTDKALSSISATTSASISPVASDNIPSISNQAPTSVSLAAPSSAPSLNTTGLAAATTSALPKPSSAFALINKVLILAPDEDTADTTETPLDGYGMAYDTYIVPQAGITLPTLNTTGSDGTPICNYNIIVVHSQLSYDYGGTIGWASALTTDQWNQLYAYQVMCNVRMVHFNVWPSSYSFGADAIGGCCDTNDPQNATIVASVAAARFPTAGLNAVPLDLTGLYHVPSKISDTNTTETTEFLQFSPNAAYPTTTTGGVINTYANGRSQMAFFISFGTWAPTSAYLNHIWIHWATHGVYDGYRRAYLSSQIDDVLLGTDMYYPTGLTYRTTVADFTNHNSWVTNLNSRLTKTNPGSQYVLELGINGNGNLLQANVIDPNEKTCLFDPIWYAKDPDETALEFQKVVGTGTDCWPTTPSTFSVWPLACYKLDPVAVYLWATAKASKSFYFVSHTFTHESLNNATYNDTYKEINWNLQYFKLAGLDTLAVTSLGGLIPPAITGLHNGDALRAFSDNGLWNAVGDNTRPVLRNTQSPYWPLLTTVANNGFDGYQVTPRWATRIYYNCNTPACTTFEWQQTSGGGNGSFYDLLALEQQSTSNNLLNSMHDPYMFHQANLCTNQTVQVTIPGTSITGTYSLLQTWVETQAAEFQRLVNWPLLTLKHDDLATSFKNRYLRDQCGTRIQQGIANGYIVSVTVTTINNKCTVPVPVTVPGGVKETGSYLTTEAIGKDPATIWVTMSGSPITLTLKTPISVTKL</sequence>
<evidence type="ECO:0000313" key="6">
    <source>
        <dbReference type="Proteomes" id="UP001365542"/>
    </source>
</evidence>
<dbReference type="Pfam" id="PF25115">
    <property type="entry name" value="Agd3_CE"/>
    <property type="match status" value="1"/>
</dbReference>
<dbReference type="InterPro" id="IPR056825">
    <property type="entry name" value="Agd3_C"/>
</dbReference>
<evidence type="ECO:0008006" key="7">
    <source>
        <dbReference type="Google" id="ProtNLM"/>
    </source>
</evidence>
<feature type="region of interest" description="Disordered" evidence="1">
    <location>
        <begin position="37"/>
        <end position="79"/>
    </location>
</feature>
<keyword evidence="6" id="KW-1185">Reference proteome</keyword>
<dbReference type="PANTHER" id="PTHR31002:SF34">
    <property type="entry name" value="CELL WALL PROTEIN CWP1-RELATED"/>
    <property type="match status" value="1"/>
</dbReference>
<protein>
    <recommendedName>
        <fullName evidence="7">Extracellular serine-rich protein</fullName>
    </recommendedName>
</protein>
<dbReference type="Pfam" id="PF25116">
    <property type="entry name" value="CBM87_Agd3"/>
    <property type="match status" value="1"/>
</dbReference>
<dbReference type="EMBL" id="JAVHJO010000001">
    <property type="protein sequence ID" value="KAK6543646.1"/>
    <property type="molecule type" value="Genomic_DNA"/>
</dbReference>
<name>A0AAV9XNW8_9PEZI</name>
<evidence type="ECO:0000259" key="2">
    <source>
        <dbReference type="Pfam" id="PF25115"/>
    </source>
</evidence>
<dbReference type="InterPro" id="IPR050788">
    <property type="entry name" value="Yeast_SRP1/TIP1_CWP"/>
</dbReference>
<comment type="caution">
    <text evidence="5">The sequence shown here is derived from an EMBL/GenBank/DDBJ whole genome shotgun (WGS) entry which is preliminary data.</text>
</comment>
<dbReference type="InterPro" id="IPR056826">
    <property type="entry name" value="Agd3_CE"/>
</dbReference>
<organism evidence="5 6">
    <name type="scientific">Orbilia ellipsospora</name>
    <dbReference type="NCBI Taxonomy" id="2528407"/>
    <lineage>
        <taxon>Eukaryota</taxon>
        <taxon>Fungi</taxon>
        <taxon>Dikarya</taxon>
        <taxon>Ascomycota</taxon>
        <taxon>Pezizomycotina</taxon>
        <taxon>Orbiliomycetes</taxon>
        <taxon>Orbiliales</taxon>
        <taxon>Orbiliaceae</taxon>
        <taxon>Orbilia</taxon>
    </lineage>
</organism>
<evidence type="ECO:0000259" key="4">
    <source>
        <dbReference type="Pfam" id="PF25117"/>
    </source>
</evidence>
<dbReference type="AlphaFoldDB" id="A0AAV9XNW8"/>